<dbReference type="VEuPathDB" id="FungiDB:SPRG_12356"/>
<sequence>MSGKGDAAAKKAKSSKRNSAKGGSRKFVTSFEEMEARNKVEEVKQEKRRARRDDDEDGSSDEEGGADGELDVVFEEAEEEKPAADAVRAPKPKGVQSLIQVQNPNLQNASNKVMKAKDMVGDAEPQQLTRREREAIEKEAKAAAYMKRHLAGETAEAKKDLSRLEEVRKRREDAARRKKEEEEAEAAKQTKAAKTSKANDDEILDARAIKALKPNVLKDKLKERGLSIQGQKNDLIQRLIDYETKRLCKRRTIYHVDSFLWTVPAY</sequence>
<dbReference type="InterPro" id="IPR039876">
    <property type="entry name" value="HAP28"/>
</dbReference>
<dbReference type="OrthoDB" id="21120at2759"/>
<accession>A0A067C5N2</accession>
<dbReference type="GeneID" id="24134321"/>
<dbReference type="Proteomes" id="UP000030745">
    <property type="component" value="Unassembled WGS sequence"/>
</dbReference>
<dbReference type="InterPro" id="IPR019380">
    <property type="entry name" value="Casein_kinase_sb_PP28"/>
</dbReference>
<proteinExistence type="predicted"/>
<name>A0A067C5N2_SAPPC</name>
<feature type="compositionally biased region" description="Basic residues" evidence="1">
    <location>
        <begin position="10"/>
        <end position="19"/>
    </location>
</feature>
<dbReference type="Pfam" id="PF02037">
    <property type="entry name" value="SAP"/>
    <property type="match status" value="1"/>
</dbReference>
<feature type="domain" description="SAP" evidence="2">
    <location>
        <begin position="209"/>
        <end position="243"/>
    </location>
</feature>
<evidence type="ECO:0000256" key="1">
    <source>
        <dbReference type="SAM" id="MobiDB-lite"/>
    </source>
</evidence>
<organism evidence="3 4">
    <name type="scientific">Saprolegnia parasitica (strain CBS 223.65)</name>
    <dbReference type="NCBI Taxonomy" id="695850"/>
    <lineage>
        <taxon>Eukaryota</taxon>
        <taxon>Sar</taxon>
        <taxon>Stramenopiles</taxon>
        <taxon>Oomycota</taxon>
        <taxon>Saprolegniomycetes</taxon>
        <taxon>Saprolegniales</taxon>
        <taxon>Saprolegniaceae</taxon>
        <taxon>Saprolegnia</taxon>
    </lineage>
</organism>
<dbReference type="RefSeq" id="XP_012207413.1">
    <property type="nucleotide sequence ID" value="XM_012352023.1"/>
</dbReference>
<dbReference type="EMBL" id="KK583279">
    <property type="protein sequence ID" value="KDO21856.1"/>
    <property type="molecule type" value="Genomic_DNA"/>
</dbReference>
<dbReference type="Pfam" id="PF10252">
    <property type="entry name" value="PP28"/>
    <property type="match status" value="1"/>
</dbReference>
<dbReference type="PROSITE" id="PS50800">
    <property type="entry name" value="SAP"/>
    <property type="match status" value="1"/>
</dbReference>
<reference evidence="3 4" key="1">
    <citation type="journal article" date="2013" name="PLoS Genet.">
        <title>Distinctive expansion of potential virulence genes in the genome of the oomycete fish pathogen Saprolegnia parasitica.</title>
        <authorList>
            <person name="Jiang R.H."/>
            <person name="de Bruijn I."/>
            <person name="Haas B.J."/>
            <person name="Belmonte R."/>
            <person name="Lobach L."/>
            <person name="Christie J."/>
            <person name="van den Ackerveken G."/>
            <person name="Bottin A."/>
            <person name="Bulone V."/>
            <person name="Diaz-Moreno S.M."/>
            <person name="Dumas B."/>
            <person name="Fan L."/>
            <person name="Gaulin E."/>
            <person name="Govers F."/>
            <person name="Grenville-Briggs L.J."/>
            <person name="Horner N.R."/>
            <person name="Levin J.Z."/>
            <person name="Mammella M."/>
            <person name="Meijer H.J."/>
            <person name="Morris P."/>
            <person name="Nusbaum C."/>
            <person name="Oome S."/>
            <person name="Phillips A.J."/>
            <person name="van Rooyen D."/>
            <person name="Rzeszutek E."/>
            <person name="Saraiva M."/>
            <person name="Secombes C.J."/>
            <person name="Seidl M.F."/>
            <person name="Snel B."/>
            <person name="Stassen J.H."/>
            <person name="Sykes S."/>
            <person name="Tripathy S."/>
            <person name="van den Berg H."/>
            <person name="Vega-Arreguin J.C."/>
            <person name="Wawra S."/>
            <person name="Young S.K."/>
            <person name="Zeng Q."/>
            <person name="Dieguez-Uribeondo J."/>
            <person name="Russ C."/>
            <person name="Tyler B.M."/>
            <person name="van West P."/>
        </authorList>
    </citation>
    <scope>NUCLEOTIDE SEQUENCE [LARGE SCALE GENOMIC DNA]</scope>
    <source>
        <strain evidence="3 4">CBS 223.65</strain>
    </source>
</reference>
<feature type="compositionally biased region" description="Acidic residues" evidence="1">
    <location>
        <begin position="54"/>
        <end position="71"/>
    </location>
</feature>
<feature type="region of interest" description="Disordered" evidence="1">
    <location>
        <begin position="149"/>
        <end position="200"/>
    </location>
</feature>
<dbReference type="OMA" id="ERIIMPR"/>
<evidence type="ECO:0000313" key="3">
    <source>
        <dbReference type="EMBL" id="KDO21856.1"/>
    </source>
</evidence>
<dbReference type="KEGG" id="spar:SPRG_12356"/>
<gene>
    <name evidence="3" type="ORF">SPRG_12356</name>
</gene>
<dbReference type="PANTHER" id="PTHR22055">
    <property type="entry name" value="28 KDA HEAT- AND ACID-STABLE PHOSPHOPROTEIN PDGF-ASSOCIATED PROTEIN"/>
    <property type="match status" value="1"/>
</dbReference>
<keyword evidence="4" id="KW-1185">Reference proteome</keyword>
<feature type="compositionally biased region" description="Basic and acidic residues" evidence="1">
    <location>
        <begin position="155"/>
        <end position="188"/>
    </location>
</feature>
<dbReference type="Gene3D" id="1.10.720.30">
    <property type="entry name" value="SAP domain"/>
    <property type="match status" value="1"/>
</dbReference>
<evidence type="ECO:0000313" key="4">
    <source>
        <dbReference type="Proteomes" id="UP000030745"/>
    </source>
</evidence>
<dbReference type="InterPro" id="IPR003034">
    <property type="entry name" value="SAP_dom"/>
</dbReference>
<protein>
    <recommendedName>
        <fullName evidence="2">SAP domain-containing protein</fullName>
    </recommendedName>
</protein>
<dbReference type="SUPFAM" id="SSF68906">
    <property type="entry name" value="SAP domain"/>
    <property type="match status" value="1"/>
</dbReference>
<feature type="compositionally biased region" description="Basic and acidic residues" evidence="1">
    <location>
        <begin position="34"/>
        <end position="45"/>
    </location>
</feature>
<dbReference type="STRING" id="695850.A0A067C5N2"/>
<dbReference type="SMART" id="SM00513">
    <property type="entry name" value="SAP"/>
    <property type="match status" value="1"/>
</dbReference>
<evidence type="ECO:0000259" key="2">
    <source>
        <dbReference type="PROSITE" id="PS50800"/>
    </source>
</evidence>
<feature type="region of interest" description="Disordered" evidence="1">
    <location>
        <begin position="1"/>
        <end position="71"/>
    </location>
</feature>
<dbReference type="InterPro" id="IPR036361">
    <property type="entry name" value="SAP_dom_sf"/>
</dbReference>
<dbReference type="AlphaFoldDB" id="A0A067C5N2"/>